<sequence length="288" mass="34203">MAQSIADMTANLQARYDSELERCYCTRRDCDYSCEIASFCENIADGLVKRSVMKEMEIAFTEQSTVSRVLRGGHGDWCEMFADNAKEMDSHMNFIRGSVFRAVVVMQFIYDCNMGVFRTCRDRMIHLFHLDPNGRISPENGDFVHRIITNPEFNFARLLRSSFRILDHEIKRIEFTKDCVSDFLQFLELQLPQVELNNQNLIHKVEVEKRIDLEKAMRQHTFLWKTYEVWDKKNRNFLMITENFMTQNLSKLVRMRDMHIATLRNWNDFSRIPPALHPRNFECLFIKV</sequence>
<dbReference type="FunCoup" id="G0MBL4">
    <property type="interactions" value="1062"/>
</dbReference>
<dbReference type="Proteomes" id="UP000008068">
    <property type="component" value="Unassembled WGS sequence"/>
</dbReference>
<proteinExistence type="predicted"/>
<reference evidence="2" key="1">
    <citation type="submission" date="2011-07" db="EMBL/GenBank/DDBJ databases">
        <authorList>
            <consortium name="Caenorhabditis brenneri Sequencing and Analysis Consortium"/>
            <person name="Wilson R.K."/>
        </authorList>
    </citation>
    <scope>NUCLEOTIDE SEQUENCE [LARGE SCALE GENOMIC DNA]</scope>
    <source>
        <strain evidence="2">PB2801</strain>
    </source>
</reference>
<dbReference type="OMA" id="IRMRDMH"/>
<organism evidence="2">
    <name type="scientific">Caenorhabditis brenneri</name>
    <name type="common">Nematode worm</name>
    <dbReference type="NCBI Taxonomy" id="135651"/>
    <lineage>
        <taxon>Eukaryota</taxon>
        <taxon>Metazoa</taxon>
        <taxon>Ecdysozoa</taxon>
        <taxon>Nematoda</taxon>
        <taxon>Chromadorea</taxon>
        <taxon>Rhabditida</taxon>
        <taxon>Rhabditina</taxon>
        <taxon>Rhabditomorpha</taxon>
        <taxon>Rhabditoidea</taxon>
        <taxon>Rhabditidae</taxon>
        <taxon>Peloderinae</taxon>
        <taxon>Caenorhabditis</taxon>
    </lineage>
</organism>
<evidence type="ECO:0000313" key="1">
    <source>
        <dbReference type="EMBL" id="EGT40544.1"/>
    </source>
</evidence>
<dbReference type="EMBL" id="GL379788">
    <property type="protein sequence ID" value="EGT40544.1"/>
    <property type="molecule type" value="Genomic_DNA"/>
</dbReference>
<dbReference type="AlphaFoldDB" id="G0MBL4"/>
<name>G0MBL4_CAEBE</name>
<keyword evidence="2" id="KW-1185">Reference proteome</keyword>
<dbReference type="HOGENOM" id="CLU_1176366_0_0_1"/>
<accession>G0MBL4</accession>
<dbReference type="InParanoid" id="G0MBL4"/>
<dbReference type="OrthoDB" id="5799526at2759"/>
<gene>
    <name evidence="1" type="ORF">CAEBREN_13608</name>
</gene>
<dbReference type="eggNOG" id="ENOG502TGMA">
    <property type="taxonomic scope" value="Eukaryota"/>
</dbReference>
<protein>
    <submittedName>
        <fullName evidence="1">Uncharacterized protein</fullName>
    </submittedName>
</protein>
<evidence type="ECO:0000313" key="2">
    <source>
        <dbReference type="Proteomes" id="UP000008068"/>
    </source>
</evidence>